<evidence type="ECO:0000256" key="4">
    <source>
        <dbReference type="ARBA" id="ARBA00023163"/>
    </source>
</evidence>
<dbReference type="InterPro" id="IPR011990">
    <property type="entry name" value="TPR-like_helical_dom_sf"/>
</dbReference>
<reference evidence="7" key="1">
    <citation type="submission" date="2022-01" db="EMBL/GenBank/DDBJ databases">
        <title>Nocardioidaceae gen. sp. A5X3R13.</title>
        <authorList>
            <person name="Lopez Marin M.A."/>
            <person name="Uhlik O."/>
        </authorList>
    </citation>
    <scope>NUCLEOTIDE SEQUENCE</scope>
    <source>
        <strain evidence="7">A5X3R13</strain>
    </source>
</reference>
<dbReference type="SUPFAM" id="SSF46894">
    <property type="entry name" value="C-terminal effector domain of the bipartite response regulators"/>
    <property type="match status" value="1"/>
</dbReference>
<evidence type="ECO:0000313" key="8">
    <source>
        <dbReference type="Proteomes" id="UP001164390"/>
    </source>
</evidence>
<dbReference type="GO" id="GO:0000160">
    <property type="term" value="P:phosphorelay signal transduction system"/>
    <property type="evidence" value="ECO:0007669"/>
    <property type="project" value="InterPro"/>
</dbReference>
<dbReference type="SMART" id="SM01043">
    <property type="entry name" value="BTAD"/>
    <property type="match status" value="1"/>
</dbReference>
<dbReference type="InterPro" id="IPR051677">
    <property type="entry name" value="AfsR-DnrI-RedD_regulator"/>
</dbReference>
<dbReference type="GO" id="GO:0006355">
    <property type="term" value="P:regulation of DNA-templated transcription"/>
    <property type="evidence" value="ECO:0007669"/>
    <property type="project" value="InterPro"/>
</dbReference>
<evidence type="ECO:0000256" key="2">
    <source>
        <dbReference type="ARBA" id="ARBA00023015"/>
    </source>
</evidence>
<dbReference type="InterPro" id="IPR036388">
    <property type="entry name" value="WH-like_DNA-bd_sf"/>
</dbReference>
<keyword evidence="2" id="KW-0805">Transcription regulation</keyword>
<dbReference type="InterPro" id="IPR005158">
    <property type="entry name" value="BTAD"/>
</dbReference>
<evidence type="ECO:0000256" key="3">
    <source>
        <dbReference type="ARBA" id="ARBA00023125"/>
    </source>
</evidence>
<keyword evidence="8" id="KW-1185">Reference proteome</keyword>
<dbReference type="Pfam" id="PF00486">
    <property type="entry name" value="Trans_reg_C"/>
    <property type="match status" value="1"/>
</dbReference>
<dbReference type="KEGG" id="sgrg:L0C25_06970"/>
<accession>A0AA46YLD4</accession>
<dbReference type="PANTHER" id="PTHR35807:SF1">
    <property type="entry name" value="TRANSCRIPTIONAL REGULATOR REDD"/>
    <property type="match status" value="1"/>
</dbReference>
<dbReference type="SMART" id="SM00862">
    <property type="entry name" value="Trans_reg_C"/>
    <property type="match status" value="1"/>
</dbReference>
<dbReference type="Pfam" id="PF03704">
    <property type="entry name" value="BTAD"/>
    <property type="match status" value="1"/>
</dbReference>
<evidence type="ECO:0000256" key="1">
    <source>
        <dbReference type="ARBA" id="ARBA00005820"/>
    </source>
</evidence>
<dbReference type="RefSeq" id="WP_271635732.1">
    <property type="nucleotide sequence ID" value="NZ_CP094970.1"/>
</dbReference>
<evidence type="ECO:0000256" key="5">
    <source>
        <dbReference type="PROSITE-ProRule" id="PRU01091"/>
    </source>
</evidence>
<keyword evidence="3 5" id="KW-0238">DNA-binding</keyword>
<dbReference type="SUPFAM" id="SSF48452">
    <property type="entry name" value="TPR-like"/>
    <property type="match status" value="1"/>
</dbReference>
<evidence type="ECO:0000313" key="7">
    <source>
        <dbReference type="EMBL" id="UYM06810.1"/>
    </source>
</evidence>
<proteinExistence type="inferred from homology"/>
<sequence length="210" mass="23632">MLEIRLVGTVEALLDGQPVELPGRRVRALLAVLALTPGETVSVESLGTAIWGEDPPERVRGSLQTYVARMRRVLGGERVATRRDGYALLVPRDAVDLLALWDGAQGARREADSADECAALAAVLARWHDEPFGEAPSEWLDRNERPQWEERRLQVFERWVDLSFEAGNHRSCLEELNQEVERHPLREPLWVRLLGALDRMGRTAEALEAL</sequence>
<organism evidence="7 8">
    <name type="scientific">Solicola gregarius</name>
    <dbReference type="NCBI Taxonomy" id="2908642"/>
    <lineage>
        <taxon>Bacteria</taxon>
        <taxon>Bacillati</taxon>
        <taxon>Actinomycetota</taxon>
        <taxon>Actinomycetes</taxon>
        <taxon>Propionibacteriales</taxon>
        <taxon>Nocardioidaceae</taxon>
        <taxon>Solicola</taxon>
    </lineage>
</organism>
<dbReference type="Gene3D" id="1.25.40.10">
    <property type="entry name" value="Tetratricopeptide repeat domain"/>
    <property type="match status" value="1"/>
</dbReference>
<protein>
    <submittedName>
        <fullName evidence="7">Winged helix-turn-helix domain-containing protein</fullName>
    </submittedName>
</protein>
<dbReference type="Proteomes" id="UP001164390">
    <property type="component" value="Chromosome"/>
</dbReference>
<dbReference type="PROSITE" id="PS51755">
    <property type="entry name" value="OMPR_PHOB"/>
    <property type="match status" value="1"/>
</dbReference>
<dbReference type="InterPro" id="IPR001867">
    <property type="entry name" value="OmpR/PhoB-type_DNA-bd"/>
</dbReference>
<feature type="DNA-binding region" description="OmpR/PhoB-type" evidence="5">
    <location>
        <begin position="1"/>
        <end position="90"/>
    </location>
</feature>
<name>A0AA46YLD4_9ACTN</name>
<feature type="domain" description="OmpR/PhoB-type" evidence="6">
    <location>
        <begin position="1"/>
        <end position="90"/>
    </location>
</feature>
<dbReference type="Gene3D" id="1.10.10.10">
    <property type="entry name" value="Winged helix-like DNA-binding domain superfamily/Winged helix DNA-binding domain"/>
    <property type="match status" value="1"/>
</dbReference>
<dbReference type="EMBL" id="CP094970">
    <property type="protein sequence ID" value="UYM06810.1"/>
    <property type="molecule type" value="Genomic_DNA"/>
</dbReference>
<dbReference type="PANTHER" id="PTHR35807">
    <property type="entry name" value="TRANSCRIPTIONAL REGULATOR REDD-RELATED"/>
    <property type="match status" value="1"/>
</dbReference>
<keyword evidence="4" id="KW-0804">Transcription</keyword>
<evidence type="ECO:0000259" key="6">
    <source>
        <dbReference type="PROSITE" id="PS51755"/>
    </source>
</evidence>
<comment type="similarity">
    <text evidence="1">Belongs to the AfsR/DnrI/RedD regulatory family.</text>
</comment>
<dbReference type="InterPro" id="IPR016032">
    <property type="entry name" value="Sig_transdc_resp-reg_C-effctor"/>
</dbReference>
<dbReference type="AlphaFoldDB" id="A0AA46YLD4"/>
<dbReference type="GO" id="GO:0003677">
    <property type="term" value="F:DNA binding"/>
    <property type="evidence" value="ECO:0007669"/>
    <property type="project" value="UniProtKB-UniRule"/>
</dbReference>
<gene>
    <name evidence="7" type="ORF">L0C25_06970</name>
</gene>